<dbReference type="EMBL" id="FOYU01000001">
    <property type="protein sequence ID" value="SFR39182.1"/>
    <property type="molecule type" value="Genomic_DNA"/>
</dbReference>
<evidence type="ECO:0000313" key="3">
    <source>
        <dbReference type="Proteomes" id="UP000199424"/>
    </source>
</evidence>
<evidence type="ECO:0008006" key="4">
    <source>
        <dbReference type="Google" id="ProtNLM"/>
    </source>
</evidence>
<evidence type="ECO:0000313" key="2">
    <source>
        <dbReference type="EMBL" id="SFR39182.1"/>
    </source>
</evidence>
<keyword evidence="1" id="KW-0812">Transmembrane</keyword>
<accession>A0A1I6GAE1</accession>
<reference evidence="3" key="1">
    <citation type="submission" date="2016-10" db="EMBL/GenBank/DDBJ databases">
        <authorList>
            <person name="Varghese N."/>
            <person name="Submissions S."/>
        </authorList>
    </citation>
    <scope>NUCLEOTIDE SEQUENCE [LARGE SCALE GENOMIC DNA]</scope>
    <source>
        <strain evidence="3">CGMCC 1.7285</strain>
    </source>
</reference>
<keyword evidence="1" id="KW-1133">Transmembrane helix</keyword>
<sequence>MAQIVTLKQLIGYAIAMAIATVVTFALPACSPAPTGLTQLHDYQQRIANTLSREPIAYTPKFPPQIPASRDLRLSIPRLQISLLDSIRLDACPAGALIAERNSALGRLREGVLRYYHDRQLLMALKDCASQLEHIEPELSERVREQANAKQAVMPLLRMQAIIADDSIRASLRPADRALPVVDGAQLAPVLQAFNVVLTAINNNAELPSQKQLEQALEIVDKSPYIGQLWRSLNDHRFYLLQLQPLVSMLSADAGCLSKGVPERARILRQIFIARFSGPVQQHISGLTRQAQQIEAFIPSLRATPEIIVEQPNLKAWNDYLRHIAALDDQLIAETRNHVEYWQQFFADCEFSPGA</sequence>
<feature type="transmembrane region" description="Helical" evidence="1">
    <location>
        <begin position="12"/>
        <end position="29"/>
    </location>
</feature>
<gene>
    <name evidence="2" type="ORF">SAMN04488070_0385</name>
</gene>
<evidence type="ECO:0000256" key="1">
    <source>
        <dbReference type="SAM" id="Phobius"/>
    </source>
</evidence>
<dbReference type="InterPro" id="IPR021431">
    <property type="entry name" value="DUF3080"/>
</dbReference>
<protein>
    <recommendedName>
        <fullName evidence="4">DUF3080 family protein</fullName>
    </recommendedName>
</protein>
<keyword evidence="1" id="KW-0472">Membrane</keyword>
<proteinExistence type="predicted"/>
<name>A0A1I6GAE1_9GAMM</name>
<dbReference type="RefSeq" id="WP_092854725.1">
    <property type="nucleotide sequence ID" value="NZ_FOYU01000001.1"/>
</dbReference>
<dbReference type="Proteomes" id="UP000199424">
    <property type="component" value="Unassembled WGS sequence"/>
</dbReference>
<organism evidence="2 3">
    <name type="scientific">Pseudidiomarina maritima</name>
    <dbReference type="NCBI Taxonomy" id="519453"/>
    <lineage>
        <taxon>Bacteria</taxon>
        <taxon>Pseudomonadati</taxon>
        <taxon>Pseudomonadota</taxon>
        <taxon>Gammaproteobacteria</taxon>
        <taxon>Alteromonadales</taxon>
        <taxon>Idiomarinaceae</taxon>
        <taxon>Pseudidiomarina</taxon>
    </lineage>
</organism>
<dbReference type="AlphaFoldDB" id="A0A1I6GAE1"/>
<keyword evidence="3" id="KW-1185">Reference proteome</keyword>
<dbReference type="Pfam" id="PF11279">
    <property type="entry name" value="DUF3080"/>
    <property type="match status" value="1"/>
</dbReference>